<dbReference type="Proteomes" id="UP000029221">
    <property type="component" value="Unassembled WGS sequence"/>
</dbReference>
<accession>A0A090Q028</accession>
<proteinExistence type="predicted"/>
<dbReference type="EMBL" id="BBML01000001">
    <property type="protein sequence ID" value="GAK95507.1"/>
    <property type="molecule type" value="Genomic_DNA"/>
</dbReference>
<organism evidence="1 2">
    <name type="scientific">Nonlabens tegetincola</name>
    <dbReference type="NCBI Taxonomy" id="323273"/>
    <lineage>
        <taxon>Bacteria</taxon>
        <taxon>Pseudomonadati</taxon>
        <taxon>Bacteroidota</taxon>
        <taxon>Flavobacteriia</taxon>
        <taxon>Flavobacteriales</taxon>
        <taxon>Flavobacteriaceae</taxon>
        <taxon>Nonlabens</taxon>
    </lineage>
</organism>
<gene>
    <name evidence="1" type="ORF">JCM19294_2289</name>
</gene>
<evidence type="ECO:0000313" key="2">
    <source>
        <dbReference type="Proteomes" id="UP000029221"/>
    </source>
</evidence>
<keyword evidence="2" id="KW-1185">Reference proteome</keyword>
<comment type="caution">
    <text evidence="1">The sequence shown here is derived from an EMBL/GenBank/DDBJ whole genome shotgun (WGS) entry which is preliminary data.</text>
</comment>
<reference evidence="1" key="1">
    <citation type="journal article" date="2014" name="Genome Announc.">
        <title>Draft Genome Sequences of Marine Flavobacterium Nonlabens Strains NR17, NR24, NR27, NR32, NR33, and Ara13.</title>
        <authorList>
            <person name="Nakanishi M."/>
            <person name="Meirelles P."/>
            <person name="Suzuki R."/>
            <person name="Takatani N."/>
            <person name="Mino S."/>
            <person name="Suda W."/>
            <person name="Oshima K."/>
            <person name="Hattori M."/>
            <person name="Ohkuma M."/>
            <person name="Hosokawa M."/>
            <person name="Miyashita K."/>
            <person name="Thompson F.L."/>
            <person name="Niwa A."/>
            <person name="Sawabe T."/>
            <person name="Sawabe T."/>
        </authorList>
    </citation>
    <scope>NUCLEOTIDE SEQUENCE [LARGE SCALE GENOMIC DNA]</scope>
    <source>
        <strain evidence="1">JCM 19294</strain>
    </source>
</reference>
<evidence type="ECO:0000313" key="1">
    <source>
        <dbReference type="EMBL" id="GAK95507.1"/>
    </source>
</evidence>
<protein>
    <submittedName>
        <fullName evidence="1">Uncharacterized protein</fullName>
    </submittedName>
</protein>
<sequence>MIEIKYLKKELCFDEADYKTYPFFIRINYLLYEELKIHSSV</sequence>
<dbReference type="AlphaFoldDB" id="A0A090Q028"/>
<name>A0A090Q028_9FLAO</name>